<keyword evidence="10" id="KW-0969">Cilium</keyword>
<evidence type="ECO:0000256" key="4">
    <source>
        <dbReference type="ARBA" id="ARBA00022475"/>
    </source>
</evidence>
<keyword evidence="7 9" id="KW-0472">Membrane</keyword>
<keyword evidence="8 9" id="KW-0975">Bacterial flagellum</keyword>
<evidence type="ECO:0000256" key="1">
    <source>
        <dbReference type="ARBA" id="ARBA00004651"/>
    </source>
</evidence>
<comment type="function">
    <text evidence="9">Role in flagellar biosynthesis.</text>
</comment>
<dbReference type="PIRSF" id="PIRSF004669">
    <property type="entry name" value="FliQ"/>
    <property type="match status" value="1"/>
</dbReference>
<keyword evidence="10" id="KW-0966">Cell projection</keyword>
<evidence type="ECO:0000256" key="7">
    <source>
        <dbReference type="ARBA" id="ARBA00023136"/>
    </source>
</evidence>
<gene>
    <name evidence="9 10" type="primary">fliQ</name>
    <name evidence="10" type="ORF">AW08_01328</name>
</gene>
<dbReference type="EMBL" id="JFAX01000006">
    <property type="protein sequence ID" value="EXI68110.1"/>
    <property type="molecule type" value="Genomic_DNA"/>
</dbReference>
<evidence type="ECO:0000313" key="11">
    <source>
        <dbReference type="Proteomes" id="UP000020218"/>
    </source>
</evidence>
<evidence type="ECO:0000256" key="8">
    <source>
        <dbReference type="ARBA" id="ARBA00023143"/>
    </source>
</evidence>
<evidence type="ECO:0000256" key="5">
    <source>
        <dbReference type="ARBA" id="ARBA00022692"/>
    </source>
</evidence>
<keyword evidence="5 9" id="KW-0812">Transmembrane</keyword>
<dbReference type="NCBIfam" id="TIGR01402">
    <property type="entry name" value="fliQ"/>
    <property type="match status" value="1"/>
</dbReference>
<dbReference type="Proteomes" id="UP000020218">
    <property type="component" value="Unassembled WGS sequence"/>
</dbReference>
<protein>
    <recommendedName>
        <fullName evidence="3 9">Flagellar biosynthetic protein FliQ</fullName>
    </recommendedName>
</protein>
<dbReference type="AlphaFoldDB" id="A0A011NU77"/>
<keyword evidence="6 9" id="KW-1133">Transmembrane helix</keyword>
<keyword evidence="10" id="KW-0282">Flagellum</keyword>
<dbReference type="PATRIC" id="fig|1454001.3.peg.1378"/>
<keyword evidence="11" id="KW-1185">Reference proteome</keyword>
<comment type="subcellular location">
    <subcellularLocation>
        <location evidence="1 9">Cell membrane</location>
        <topology evidence="1">Multi-pass membrane protein</topology>
    </subcellularLocation>
    <subcellularLocation>
        <location evidence="9">Bacterial flagellum basal body</location>
    </subcellularLocation>
</comment>
<comment type="caution">
    <text evidence="10">The sequence shown here is derived from an EMBL/GenBank/DDBJ whole genome shotgun (WGS) entry which is preliminary data.</text>
</comment>
<dbReference type="PRINTS" id="PR00952">
    <property type="entry name" value="TYPE3IMQPROT"/>
</dbReference>
<dbReference type="PANTHER" id="PTHR34040">
    <property type="entry name" value="FLAGELLAR BIOSYNTHETIC PROTEIN FLIQ"/>
    <property type="match status" value="1"/>
</dbReference>
<dbReference type="GO" id="GO:0005886">
    <property type="term" value="C:plasma membrane"/>
    <property type="evidence" value="ECO:0007669"/>
    <property type="project" value="UniProtKB-SubCell"/>
</dbReference>
<dbReference type="GO" id="GO:0009425">
    <property type="term" value="C:bacterial-type flagellum basal body"/>
    <property type="evidence" value="ECO:0007669"/>
    <property type="project" value="UniProtKB-SubCell"/>
</dbReference>
<organism evidence="10 11">
    <name type="scientific">Candidatus Accumulibacter adjunctus</name>
    <dbReference type="NCBI Taxonomy" id="1454001"/>
    <lineage>
        <taxon>Bacteria</taxon>
        <taxon>Pseudomonadati</taxon>
        <taxon>Pseudomonadota</taxon>
        <taxon>Betaproteobacteria</taxon>
        <taxon>Candidatus Accumulibacter</taxon>
    </lineage>
</organism>
<dbReference type="STRING" id="1454001.AW08_01328"/>
<dbReference type="InterPro" id="IPR002191">
    <property type="entry name" value="Bac_export_3"/>
</dbReference>
<comment type="similarity">
    <text evidence="2 9">Belongs to the FliQ/MopD/SpaQ family.</text>
</comment>
<keyword evidence="4 9" id="KW-1003">Cell membrane</keyword>
<evidence type="ECO:0000256" key="6">
    <source>
        <dbReference type="ARBA" id="ARBA00022989"/>
    </source>
</evidence>
<dbReference type="InterPro" id="IPR006305">
    <property type="entry name" value="FliQ"/>
</dbReference>
<feature type="transmembrane region" description="Helical" evidence="9">
    <location>
        <begin position="50"/>
        <end position="70"/>
    </location>
</feature>
<evidence type="ECO:0000256" key="2">
    <source>
        <dbReference type="ARBA" id="ARBA00006156"/>
    </source>
</evidence>
<evidence type="ECO:0000313" key="10">
    <source>
        <dbReference type="EMBL" id="EXI68110.1"/>
    </source>
</evidence>
<accession>A0A011NU77</accession>
<dbReference type="GO" id="GO:0009306">
    <property type="term" value="P:protein secretion"/>
    <property type="evidence" value="ECO:0007669"/>
    <property type="project" value="InterPro"/>
</dbReference>
<evidence type="ECO:0000256" key="9">
    <source>
        <dbReference type="RuleBase" id="RU364090"/>
    </source>
</evidence>
<reference evidence="10" key="1">
    <citation type="submission" date="2014-02" db="EMBL/GenBank/DDBJ databases">
        <title>Expanding our view of genomic diversity in Candidatus Accumulibacter clades.</title>
        <authorList>
            <person name="Skennerton C.T."/>
            <person name="Barr J.J."/>
            <person name="Slater F.R."/>
            <person name="Bond P.L."/>
            <person name="Tyson G.W."/>
        </authorList>
    </citation>
    <scope>NUCLEOTIDE SEQUENCE [LARGE SCALE GENOMIC DNA]</scope>
</reference>
<dbReference type="GO" id="GO:0044780">
    <property type="term" value="P:bacterial-type flagellum assembly"/>
    <property type="evidence" value="ECO:0007669"/>
    <property type="project" value="InterPro"/>
</dbReference>
<dbReference type="PANTHER" id="PTHR34040:SF2">
    <property type="entry name" value="FLAGELLAR BIOSYNTHETIC PROTEIN FLIQ"/>
    <property type="match status" value="1"/>
</dbReference>
<sequence>MTPETVMEIGRQAVEMTLLLAAPLLLAALLIGLVVSIFQAATQINEQTLSFIPKLVGVFLVLLAAGPWMLQLMVDYVRRLFESIPQLIG</sequence>
<dbReference type="Pfam" id="PF01313">
    <property type="entry name" value="Bac_export_3"/>
    <property type="match status" value="1"/>
</dbReference>
<evidence type="ECO:0000256" key="3">
    <source>
        <dbReference type="ARBA" id="ARBA00021718"/>
    </source>
</evidence>
<name>A0A011NU77_9PROT</name>
<proteinExistence type="inferred from homology"/>